<sequence>MLAILFLIINDLANGLPAHYISSRLYDNFIKQYPAMILFTMIGGISSMLCGKLFLPKFPY</sequence>
<gene>
    <name evidence="2" type="ORF">AAX06_10495</name>
</gene>
<evidence type="ECO:0000313" key="3">
    <source>
        <dbReference type="Proteomes" id="UP000077465"/>
    </source>
</evidence>
<keyword evidence="1" id="KW-0472">Membrane</keyword>
<protein>
    <submittedName>
        <fullName evidence="2">Uncharacterized protein</fullName>
    </submittedName>
</protein>
<feature type="transmembrane region" description="Helical" evidence="1">
    <location>
        <begin position="33"/>
        <end position="55"/>
    </location>
</feature>
<dbReference type="Proteomes" id="UP000077465">
    <property type="component" value="Chromosome"/>
</dbReference>
<dbReference type="AlphaFoldDB" id="A0AAC8PWZ2"/>
<reference evidence="2 3" key="1">
    <citation type="submission" date="2015-05" db="EMBL/GenBank/DDBJ databases">
        <authorList>
            <person name="Dickey A."/>
            <person name="Clawson M."/>
            <person name="Bono J."/>
            <person name="Loy J.D."/>
        </authorList>
    </citation>
    <scope>NUCLEOTIDE SEQUENCE [LARGE SCALE GENOMIC DNA]</scope>
    <source>
        <strain evidence="2 3">22581</strain>
    </source>
</reference>
<keyword evidence="1" id="KW-1133">Transmembrane helix</keyword>
<evidence type="ECO:0000256" key="1">
    <source>
        <dbReference type="SAM" id="Phobius"/>
    </source>
</evidence>
<dbReference type="EMBL" id="CP011376">
    <property type="protein sequence ID" value="AKG08490.1"/>
    <property type="molecule type" value="Genomic_DNA"/>
</dbReference>
<evidence type="ECO:0000313" key="2">
    <source>
        <dbReference type="EMBL" id="AKG08490.1"/>
    </source>
</evidence>
<accession>A0AAC8PWZ2</accession>
<organism evidence="2 3">
    <name type="scientific">Moraxella bovoculi</name>
    <dbReference type="NCBI Taxonomy" id="386891"/>
    <lineage>
        <taxon>Bacteria</taxon>
        <taxon>Pseudomonadati</taxon>
        <taxon>Pseudomonadota</taxon>
        <taxon>Gammaproteobacteria</taxon>
        <taxon>Moraxellales</taxon>
        <taxon>Moraxellaceae</taxon>
        <taxon>Moraxella</taxon>
    </lineage>
</organism>
<proteinExistence type="predicted"/>
<name>A0AAC8PWZ2_9GAMM</name>
<keyword evidence="1" id="KW-0812">Transmembrane</keyword>